<name>A0ABW2TI94_9PSEU</name>
<keyword evidence="2" id="KW-1185">Reference proteome</keyword>
<protein>
    <submittedName>
        <fullName evidence="1">Uncharacterized protein</fullName>
    </submittedName>
</protein>
<dbReference type="Proteomes" id="UP001596512">
    <property type="component" value="Unassembled WGS sequence"/>
</dbReference>
<reference evidence="2" key="1">
    <citation type="journal article" date="2019" name="Int. J. Syst. Evol. Microbiol.">
        <title>The Global Catalogue of Microorganisms (GCM) 10K type strain sequencing project: providing services to taxonomists for standard genome sequencing and annotation.</title>
        <authorList>
            <consortium name="The Broad Institute Genomics Platform"/>
            <consortium name="The Broad Institute Genome Sequencing Center for Infectious Disease"/>
            <person name="Wu L."/>
            <person name="Ma J."/>
        </authorList>
    </citation>
    <scope>NUCLEOTIDE SEQUENCE [LARGE SCALE GENOMIC DNA]</scope>
    <source>
        <strain evidence="2">JCM 17695</strain>
    </source>
</reference>
<dbReference type="EMBL" id="JBHTEY010000004">
    <property type="protein sequence ID" value="MFC7612854.1"/>
    <property type="molecule type" value="Genomic_DNA"/>
</dbReference>
<comment type="caution">
    <text evidence="1">The sequence shown here is derived from an EMBL/GenBank/DDBJ whole genome shotgun (WGS) entry which is preliminary data.</text>
</comment>
<evidence type="ECO:0000313" key="1">
    <source>
        <dbReference type="EMBL" id="MFC7612854.1"/>
    </source>
</evidence>
<evidence type="ECO:0000313" key="2">
    <source>
        <dbReference type="Proteomes" id="UP001596512"/>
    </source>
</evidence>
<sequence>MARSELGNELRRLRRGRGLQAPRIDNEIGPALRRLCGVTPSDNQAVIREKVKGKLGRLSASLPLDLRPVLIAALALDVDMAGKFLGNRVELLGRRYQRDVRTIRRWIDEAIDLVEEAAESSLLDTSGGTWRLERFEALLLLDAVNPQVIERRTIVAQCDLGDRIHCVVTPPPHRPAADRSPEIQATHIYGAEIVDHSQHTDGRIVLDLKLPTPLSAGQKHEYGVIVRAANALARHDYLYYPDRQCEAFDLRIRFGPAEPPPVVRIVRGLRADDPPTECETAPMSVLHEVHAKFANLESGCAYGARWWQQSSA</sequence>
<accession>A0ABW2TI94</accession>
<proteinExistence type="predicted"/>
<gene>
    <name evidence="1" type="ORF">ACFQV2_03560</name>
</gene>
<organism evidence="1 2">
    <name type="scientific">Actinokineospora soli</name>
    <dbReference type="NCBI Taxonomy" id="1048753"/>
    <lineage>
        <taxon>Bacteria</taxon>
        <taxon>Bacillati</taxon>
        <taxon>Actinomycetota</taxon>
        <taxon>Actinomycetes</taxon>
        <taxon>Pseudonocardiales</taxon>
        <taxon>Pseudonocardiaceae</taxon>
        <taxon>Actinokineospora</taxon>
    </lineage>
</organism>